<dbReference type="EMBL" id="MHCP01000027">
    <property type="protein sequence ID" value="OGY23296.1"/>
    <property type="molecule type" value="Genomic_DNA"/>
</dbReference>
<dbReference type="Gene3D" id="2.60.120.200">
    <property type="match status" value="1"/>
</dbReference>
<evidence type="ECO:0000256" key="2">
    <source>
        <dbReference type="SAM" id="SignalP"/>
    </source>
</evidence>
<gene>
    <name evidence="3" type="ORF">A2172_03770</name>
</gene>
<dbReference type="Pfam" id="PF13385">
    <property type="entry name" value="Laminin_G_3"/>
    <property type="match status" value="1"/>
</dbReference>
<dbReference type="AlphaFoldDB" id="A0A1G1W6H9"/>
<dbReference type="STRING" id="1802593.A2172_03770"/>
<evidence type="ECO:0000313" key="3">
    <source>
        <dbReference type="EMBL" id="OGY23296.1"/>
    </source>
</evidence>
<reference evidence="3 4" key="1">
    <citation type="journal article" date="2016" name="Nat. Commun.">
        <title>Thousands of microbial genomes shed light on interconnected biogeochemical processes in an aquifer system.</title>
        <authorList>
            <person name="Anantharaman K."/>
            <person name="Brown C.T."/>
            <person name="Hug L.A."/>
            <person name="Sharon I."/>
            <person name="Castelle C.J."/>
            <person name="Probst A.J."/>
            <person name="Thomas B.C."/>
            <person name="Singh A."/>
            <person name="Wilkins M.J."/>
            <person name="Karaoz U."/>
            <person name="Brodie E.L."/>
            <person name="Williams K.H."/>
            <person name="Hubbard S.S."/>
            <person name="Banfield J.F."/>
        </authorList>
    </citation>
    <scope>NUCLEOTIDE SEQUENCE [LARGE SCALE GENOMIC DNA]</scope>
</reference>
<evidence type="ECO:0000256" key="1">
    <source>
        <dbReference type="SAM" id="Phobius"/>
    </source>
</evidence>
<feature type="transmembrane region" description="Helical" evidence="1">
    <location>
        <begin position="534"/>
        <end position="566"/>
    </location>
</feature>
<accession>A0A1G1W6H9</accession>
<protein>
    <recommendedName>
        <fullName evidence="5">LamG-like jellyroll fold domain-containing protein</fullName>
    </recommendedName>
</protein>
<keyword evidence="2" id="KW-0732">Signal</keyword>
<feature type="chain" id="PRO_5009581159" description="LamG-like jellyroll fold domain-containing protein" evidence="2">
    <location>
        <begin position="22"/>
        <end position="569"/>
    </location>
</feature>
<keyword evidence="1" id="KW-0472">Membrane</keyword>
<dbReference type="Proteomes" id="UP000176631">
    <property type="component" value="Unassembled WGS sequence"/>
</dbReference>
<name>A0A1G1W6H9_9BACT</name>
<organism evidence="3 4">
    <name type="scientific">Candidatus Woykebacteria bacterium RBG_13_40_15</name>
    <dbReference type="NCBI Taxonomy" id="1802593"/>
    <lineage>
        <taxon>Bacteria</taxon>
        <taxon>Candidatus Woykeibacteriota</taxon>
    </lineage>
</organism>
<feature type="transmembrane region" description="Helical" evidence="1">
    <location>
        <begin position="505"/>
        <end position="522"/>
    </location>
</feature>
<evidence type="ECO:0000313" key="4">
    <source>
        <dbReference type="Proteomes" id="UP000176631"/>
    </source>
</evidence>
<comment type="caution">
    <text evidence="3">The sequence shown here is derived from an EMBL/GenBank/DDBJ whole genome shotgun (WGS) entry which is preliminary data.</text>
</comment>
<proteinExistence type="predicted"/>
<keyword evidence="1" id="KW-1133">Transmembrane helix</keyword>
<dbReference type="SUPFAM" id="SSF49899">
    <property type="entry name" value="Concanavalin A-like lectins/glucanases"/>
    <property type="match status" value="1"/>
</dbReference>
<evidence type="ECO:0008006" key="5">
    <source>
        <dbReference type="Google" id="ProtNLM"/>
    </source>
</evidence>
<feature type="signal peptide" evidence="2">
    <location>
        <begin position="1"/>
        <end position="21"/>
    </location>
</feature>
<dbReference type="InterPro" id="IPR013320">
    <property type="entry name" value="ConA-like_dom_sf"/>
</dbReference>
<sequence>MRLIVSLTILSVALLIPTVLSFSPDANTSFYVPFNDCIGSVVDESIHAGHGTATGTPTWLTYPYCIDGCCLSLDGTNDAVTFLESTNPLLDQTGAITIAYWLRDMENGTTEGAYPRVIMGKDNAFDADRPNYMTAITNSQETRYQYRTGTTLRSIDGNMGNNNLWQCVVVTKNSTAGTIYIDGNMVASMALAGYGNANNNPLYIGFNGTTQYTKMIIDELVIENISQNQTWVNSFCNATFTSCDAKCTSWISQNNCTNGFQLYTRSCLDEGLVCETETYNATNYCANILNETIGIYTQGTESYSNSSYCESGWATSGTAECYFSPIRVPSGCTNIESTVSTGANLRMGWGLWENRGNMTTNACVPSTDCDIKEVDCFADNETGATRNYSSYSSGDLVTAKAQLNIPISCMDTTYFGRGIYEYQVVGTLDMNCDKLCTNGWLCMDELNSGYKQISCGITNVTPCSNGCNKATGLCNGTDLGGSVGEGNRALGAFARVFNPTPSYKLMYALFVSGIVTVIGGAVSKWKNLILPMLFFSGGWVFFTFISWIPAIFTIIIIAGVGVAFYLSNK</sequence>
<keyword evidence="1" id="KW-0812">Transmembrane</keyword>